<dbReference type="InterPro" id="IPR020103">
    <property type="entry name" value="PsdUridine_synth_cat_dom_sf"/>
</dbReference>
<dbReference type="InterPro" id="IPR050343">
    <property type="entry name" value="RsuA_PseudoU_synthase"/>
</dbReference>
<protein>
    <recommendedName>
        <fullName evidence="5">Pseudouridine synthase</fullName>
        <ecNumber evidence="5">5.4.99.-</ecNumber>
    </recommendedName>
</protein>
<comment type="caution">
    <text evidence="7">The sequence shown here is derived from an EMBL/GenBank/DDBJ whole genome shotgun (WGS) entry which is preliminary data.</text>
</comment>
<dbReference type="SUPFAM" id="SSF55174">
    <property type="entry name" value="Alpha-L RNA-binding motif"/>
    <property type="match status" value="1"/>
</dbReference>
<evidence type="ECO:0000256" key="5">
    <source>
        <dbReference type="RuleBase" id="RU003887"/>
    </source>
</evidence>
<dbReference type="InterPro" id="IPR020094">
    <property type="entry name" value="TruA/RsuA/RluB/E/F_N"/>
</dbReference>
<evidence type="ECO:0000256" key="4">
    <source>
        <dbReference type="PROSITE-ProRule" id="PRU00182"/>
    </source>
</evidence>
<evidence type="ECO:0000259" key="6">
    <source>
        <dbReference type="SMART" id="SM00363"/>
    </source>
</evidence>
<dbReference type="SUPFAM" id="SSF55120">
    <property type="entry name" value="Pseudouridine synthase"/>
    <property type="match status" value="1"/>
</dbReference>
<dbReference type="InterPro" id="IPR000748">
    <property type="entry name" value="PsdUridine_synth_RsuA/RluB/E/F"/>
</dbReference>
<dbReference type="NCBIfam" id="TIGR00093">
    <property type="entry name" value="pseudouridine synthase"/>
    <property type="match status" value="1"/>
</dbReference>
<dbReference type="InterPro" id="IPR006145">
    <property type="entry name" value="PsdUridine_synth_RsuA/RluA"/>
</dbReference>
<feature type="domain" description="RNA-binding S4" evidence="6">
    <location>
        <begin position="1"/>
        <end position="61"/>
    </location>
</feature>
<dbReference type="Pfam" id="PF00849">
    <property type="entry name" value="PseudoU_synth_2"/>
    <property type="match status" value="1"/>
</dbReference>
<dbReference type="InterPro" id="IPR002942">
    <property type="entry name" value="S4_RNA-bd"/>
</dbReference>
<dbReference type="CDD" id="cd00165">
    <property type="entry name" value="S4"/>
    <property type="match status" value="1"/>
</dbReference>
<dbReference type="PANTHER" id="PTHR47683">
    <property type="entry name" value="PSEUDOURIDINE SYNTHASE FAMILY PROTEIN-RELATED"/>
    <property type="match status" value="1"/>
</dbReference>
<dbReference type="Gene3D" id="3.30.70.580">
    <property type="entry name" value="Pseudouridine synthase I, catalytic domain, N-terminal subdomain"/>
    <property type="match status" value="1"/>
</dbReference>
<accession>A0ABT2SZG6</accession>
<dbReference type="EC" id="5.4.99.-" evidence="5"/>
<evidence type="ECO:0000256" key="3">
    <source>
        <dbReference type="ARBA" id="ARBA00023235"/>
    </source>
</evidence>
<dbReference type="PANTHER" id="PTHR47683:SF4">
    <property type="entry name" value="PSEUDOURIDINE SYNTHASE"/>
    <property type="match status" value="1"/>
</dbReference>
<keyword evidence="8" id="KW-1185">Reference proteome</keyword>
<evidence type="ECO:0000313" key="7">
    <source>
        <dbReference type="EMBL" id="MCU6743389.1"/>
    </source>
</evidence>
<dbReference type="Gene3D" id="3.10.290.10">
    <property type="entry name" value="RNA-binding S4 domain"/>
    <property type="match status" value="1"/>
</dbReference>
<dbReference type="Proteomes" id="UP001652432">
    <property type="component" value="Unassembled WGS sequence"/>
</dbReference>
<gene>
    <name evidence="7" type="ORF">OCV77_02540</name>
</gene>
<reference evidence="7 8" key="1">
    <citation type="journal article" date="2021" name="ISME Commun">
        <title>Automated analysis of genomic sequences facilitates high-throughput and comprehensive description of bacteria.</title>
        <authorList>
            <person name="Hitch T.C.A."/>
        </authorList>
    </citation>
    <scope>NUCLEOTIDE SEQUENCE [LARGE SCALE GENOMIC DNA]</scope>
    <source>
        <strain evidence="7 8">Sanger_18</strain>
    </source>
</reference>
<dbReference type="Pfam" id="PF01479">
    <property type="entry name" value="S4"/>
    <property type="match status" value="1"/>
</dbReference>
<dbReference type="InterPro" id="IPR042092">
    <property type="entry name" value="PsdUridine_s_RsuA/RluB/E/F_cat"/>
</dbReference>
<dbReference type="InterPro" id="IPR018496">
    <property type="entry name" value="PsdUridine_synth_RsuA/RluB_CS"/>
</dbReference>
<keyword evidence="3 5" id="KW-0413">Isomerase</keyword>
<comment type="similarity">
    <text evidence="1 5">Belongs to the pseudouridine synthase RsuA family.</text>
</comment>
<evidence type="ECO:0000256" key="1">
    <source>
        <dbReference type="ARBA" id="ARBA00008348"/>
    </source>
</evidence>
<evidence type="ECO:0000256" key="2">
    <source>
        <dbReference type="ARBA" id="ARBA00022884"/>
    </source>
</evidence>
<dbReference type="EMBL" id="JAOQKJ010000002">
    <property type="protein sequence ID" value="MCU6743389.1"/>
    <property type="molecule type" value="Genomic_DNA"/>
</dbReference>
<dbReference type="PROSITE" id="PS50889">
    <property type="entry name" value="S4"/>
    <property type="match status" value="1"/>
</dbReference>
<sequence>MRIDRFLCKLNIGSRREVKELLKKGEILINGKKGLKPDDKVDELTAVVSYRGKEFRYRPYVYYMMNKPAGVVSATEDLRDKTVLDLLKEQLSQHDNKDLYGIPSDDIFPVGRLDKDTVGLLLLTNDGALSHRLLSPAKHVKKCYYVETDLTIVPEELKKLEIGVDIGEKALTKEAETKLLSEKSCLLTITEGKFHQVKRMFQAIGLTVTYLKRVSMGSLVLDEDLPEGCIRELTEEEVNSLCSNI</sequence>
<dbReference type="Gene3D" id="3.30.70.1560">
    <property type="entry name" value="Alpha-L RNA-binding motif"/>
    <property type="match status" value="1"/>
</dbReference>
<dbReference type="SMART" id="SM00363">
    <property type="entry name" value="S4"/>
    <property type="match status" value="1"/>
</dbReference>
<dbReference type="RefSeq" id="WP_262573079.1">
    <property type="nucleotide sequence ID" value="NZ_JAOQKJ010000002.1"/>
</dbReference>
<keyword evidence="2 4" id="KW-0694">RNA-binding</keyword>
<dbReference type="PROSITE" id="PS01149">
    <property type="entry name" value="PSI_RSU"/>
    <property type="match status" value="1"/>
</dbReference>
<organism evidence="7 8">
    <name type="scientific">Suilimivivens aceti</name>
    <dbReference type="NCBI Taxonomy" id="2981774"/>
    <lineage>
        <taxon>Bacteria</taxon>
        <taxon>Bacillati</taxon>
        <taxon>Bacillota</taxon>
        <taxon>Clostridia</taxon>
        <taxon>Lachnospirales</taxon>
        <taxon>Lachnospiraceae</taxon>
        <taxon>Suilimivivens</taxon>
    </lineage>
</organism>
<evidence type="ECO:0000313" key="8">
    <source>
        <dbReference type="Proteomes" id="UP001652432"/>
    </source>
</evidence>
<dbReference type="CDD" id="cd02553">
    <property type="entry name" value="PseudoU_synth_RsuA"/>
    <property type="match status" value="1"/>
</dbReference>
<dbReference type="InterPro" id="IPR036986">
    <property type="entry name" value="S4_RNA-bd_sf"/>
</dbReference>
<proteinExistence type="inferred from homology"/>
<name>A0ABT2SZG6_9FIRM</name>